<dbReference type="InterPro" id="IPR036409">
    <property type="entry name" value="Aldolase_II/adducin_N_sf"/>
</dbReference>
<dbReference type="EMBL" id="LR019269">
    <property type="protein sequence ID" value="SVE88888.1"/>
    <property type="molecule type" value="mRNA"/>
</dbReference>
<reference evidence="8" key="1">
    <citation type="submission" date="2018-08" db="EMBL/GenBank/DDBJ databases">
        <authorList>
            <person name="Cornetti L."/>
        </authorList>
    </citation>
    <scope>NUCLEOTIDE SEQUENCE</scope>
    <source>
        <strain evidence="6">RU-BU1-3</strain>
        <strain evidence="5">RU-NOV1-01</strain>
        <strain evidence="9">RU-SZB3</strain>
        <strain evidence="10">RU-TU2-01</strain>
        <strain evidence="7">RU-TY6-1</strain>
        <strain evidence="8">RU-TY6-3</strain>
    </source>
</reference>
<dbReference type="InterPro" id="IPR001303">
    <property type="entry name" value="Aldolase_II/adducin_N"/>
</dbReference>
<feature type="compositionally biased region" description="Polar residues" evidence="3">
    <location>
        <begin position="1"/>
        <end position="10"/>
    </location>
</feature>
<gene>
    <name evidence="8" type="primary">EOG090X0D1G</name>
</gene>
<feature type="domain" description="Class II aldolase/adducin N-terminal" evidence="4">
    <location>
        <begin position="35"/>
        <end position="195"/>
    </location>
</feature>
<accession>A0A4Y7NDI0</accession>
<evidence type="ECO:0000313" key="7">
    <source>
        <dbReference type="EMBL" id="SVE90136.1"/>
    </source>
</evidence>
<evidence type="ECO:0000256" key="2">
    <source>
        <dbReference type="ARBA" id="ARBA00060021"/>
    </source>
</evidence>
<feature type="region of interest" description="Disordered" evidence="3">
    <location>
        <begin position="1"/>
        <end position="24"/>
    </location>
</feature>
<dbReference type="SMART" id="SM01007">
    <property type="entry name" value="Aldolase_II"/>
    <property type="match status" value="1"/>
</dbReference>
<dbReference type="Pfam" id="PF00596">
    <property type="entry name" value="Aldolase_II"/>
    <property type="match status" value="1"/>
</dbReference>
<evidence type="ECO:0000313" key="5">
    <source>
        <dbReference type="EMBL" id="SVE88888.1"/>
    </source>
</evidence>
<dbReference type="EMBL" id="LR020517">
    <property type="protein sequence ID" value="SVE90136.1"/>
    <property type="molecule type" value="mRNA"/>
</dbReference>
<dbReference type="GO" id="GO:0046570">
    <property type="term" value="F:methylthioribulose 1-phosphate dehydratase activity"/>
    <property type="evidence" value="ECO:0007669"/>
    <property type="project" value="TreeGrafter"/>
</dbReference>
<proteinExistence type="evidence at transcript level"/>
<dbReference type="GO" id="GO:0005737">
    <property type="term" value="C:cytoplasm"/>
    <property type="evidence" value="ECO:0007669"/>
    <property type="project" value="TreeGrafter"/>
</dbReference>
<dbReference type="Gene3D" id="3.40.225.10">
    <property type="entry name" value="Class II aldolase/adducin N-terminal domain"/>
    <property type="match status" value="1"/>
</dbReference>
<protein>
    <submittedName>
        <fullName evidence="8">EOG090X0D1G</fullName>
    </submittedName>
</protein>
<sequence length="211" mass="24582">MDTDSVSNATVDVLHKSEEWKEEPEDEWDELHPRRLIPEICNLLYHLGWDAIYIAPSGVQKERIKPEDLFIQDIQGRDLKLPPPSKALKKSQCTPLFMCAYTERNAGAVIHTHSKNAVLVTLLCDKEFKISQQEMIKGIWNPGLGRYNKYKEEIVVPIIENTCWESELEDSLRAAMHKYPNTRCECYDYLMDLAVNMKQLNIPWHAVEWRP</sequence>
<evidence type="ECO:0000256" key="1">
    <source>
        <dbReference type="ARBA" id="ARBA00006274"/>
    </source>
</evidence>
<name>A0A4Y7NDI0_9CRUS</name>
<evidence type="ECO:0000259" key="4">
    <source>
        <dbReference type="SMART" id="SM01007"/>
    </source>
</evidence>
<comment type="similarity">
    <text evidence="1">Belongs to the aldolase class II family. Adducin subfamily.</text>
</comment>
<evidence type="ECO:0000313" key="10">
    <source>
        <dbReference type="EMBL" id="SVE92014.1"/>
    </source>
</evidence>
<dbReference type="SUPFAM" id="SSF53639">
    <property type="entry name" value="AraD/HMP-PK domain-like"/>
    <property type="match status" value="1"/>
</dbReference>
<dbReference type="EMBL" id="LR022395">
    <property type="protein sequence ID" value="SVE92014.1"/>
    <property type="molecule type" value="mRNA"/>
</dbReference>
<evidence type="ECO:0000313" key="6">
    <source>
        <dbReference type="EMBL" id="SVE89511.1"/>
    </source>
</evidence>
<evidence type="ECO:0000313" key="8">
    <source>
        <dbReference type="EMBL" id="SVE90764.1"/>
    </source>
</evidence>
<dbReference type="EMBL" id="LR021772">
    <property type="protein sequence ID" value="SVE91391.1"/>
    <property type="molecule type" value="mRNA"/>
</dbReference>
<dbReference type="EMBL" id="LR021145">
    <property type="protein sequence ID" value="SVE90764.1"/>
    <property type="molecule type" value="mRNA"/>
</dbReference>
<dbReference type="PANTHER" id="PTHR10640:SF7">
    <property type="entry name" value="METHYLTHIORIBULOSE-1-PHOSPHATE DEHYDRATASE"/>
    <property type="match status" value="1"/>
</dbReference>
<dbReference type="AlphaFoldDB" id="A0A4Y7NDI0"/>
<evidence type="ECO:0000313" key="9">
    <source>
        <dbReference type="EMBL" id="SVE91391.1"/>
    </source>
</evidence>
<dbReference type="EMBL" id="LR019892">
    <property type="protein sequence ID" value="SVE89511.1"/>
    <property type="molecule type" value="mRNA"/>
</dbReference>
<dbReference type="FunFam" id="3.40.225.10:FF:000003">
    <property type="entry name" value="Methylthioribulose-1-phosphate dehydratase"/>
    <property type="match status" value="1"/>
</dbReference>
<dbReference type="PANTHER" id="PTHR10640">
    <property type="entry name" value="METHYLTHIORIBULOSE-1-PHOSPHATE DEHYDRATASE"/>
    <property type="match status" value="1"/>
</dbReference>
<evidence type="ECO:0000256" key="3">
    <source>
        <dbReference type="SAM" id="MobiDB-lite"/>
    </source>
</evidence>
<dbReference type="GO" id="GO:0019509">
    <property type="term" value="P:L-methionine salvage from methylthioadenosine"/>
    <property type="evidence" value="ECO:0007669"/>
    <property type="project" value="TreeGrafter"/>
</dbReference>
<comment type="function">
    <text evidence="2">Catalyzes the dehydration of methylthioribulose-1-phosphate (MTRu-1-P) into 2,3-diketo-5-methylthiopentyl-1-phosphate (DK-MTP-1-P). Functions in the methionine salvage pathway, which plays a key role in cancer, apoptosis, microbial proliferation and inflammation. May inhibit the CASP1-related inflammatory response (pyroptosis), the CASP9-dependent apoptotic pathway and the cytochrome c-dependent and APAF1-mediated cell death.</text>
</comment>
<organism evidence="8">
    <name type="scientific">Daphnia sinensis</name>
    <dbReference type="NCBI Taxonomy" id="1820382"/>
    <lineage>
        <taxon>Eukaryota</taxon>
        <taxon>Metazoa</taxon>
        <taxon>Ecdysozoa</taxon>
        <taxon>Arthropoda</taxon>
        <taxon>Crustacea</taxon>
        <taxon>Branchiopoda</taxon>
        <taxon>Diplostraca</taxon>
        <taxon>Cladocera</taxon>
        <taxon>Anomopoda</taxon>
        <taxon>Daphniidae</taxon>
        <taxon>Daphnia</taxon>
        <taxon>Daphnia similis group</taxon>
    </lineage>
</organism>